<dbReference type="RefSeq" id="WP_198570676.1">
    <property type="nucleotide sequence ID" value="NZ_CP066167.1"/>
</dbReference>
<accession>A0A7T4UQZ4</accession>
<dbReference type="PANTHER" id="PTHR24096">
    <property type="entry name" value="LONG-CHAIN-FATTY-ACID--COA LIGASE"/>
    <property type="match status" value="1"/>
</dbReference>
<keyword evidence="4" id="KW-1185">Reference proteome</keyword>
<dbReference type="SUPFAM" id="SSF56801">
    <property type="entry name" value="Acetyl-CoA synthetase-like"/>
    <property type="match status" value="1"/>
</dbReference>
<dbReference type="InterPro" id="IPR000873">
    <property type="entry name" value="AMP-dep_synth/lig_dom"/>
</dbReference>
<evidence type="ECO:0000259" key="1">
    <source>
        <dbReference type="Pfam" id="PF00501"/>
    </source>
</evidence>
<gene>
    <name evidence="3" type="ORF">I6N98_04870</name>
</gene>
<sequence>MAHIQDHALARPNETALVSPNGEFWNWRQLNNASIALANHLHNCSVAGGDYVSIMMENRAEYLVAMWAALRLGVYITPINWHLKDEEVAHIVQDSGAVLVLCSSQLSELVGRIGIKSINVDEDACSKVIKLARQSDAHLQANFEQTEGQIMYYSSGTTGKPKGIRRPIIERSFGTAPAIDGFISALYGIGADTIYLSPAPLYHAAPLNWCLAILRAGGSLVVQSKFDPESFLATIETHQVTHTQLVPTMFVRLLALPETIRQRYSLASLKVAVHAAAPCSPEVKQKMLNWWGNIIYEYYGGSESNGVTALGPQEWRAHPGSVGKAVLGELHICDDEGNELGANQTGTVYFSGLPDFEYFNDPEKTRDAYIKPGWSTLGDIGYIDADGFLYLTDRRAFTIVSGGVNIYPQEIENLLIAHDDVADVAVLGLPNEEFGEEVVAVIEPASTPSSESDFFDMITDYCKAKLASFKCPRRIILSDALPRMPNGKLLKRELRATLLGIEKHS</sequence>
<dbReference type="Pfam" id="PF00501">
    <property type="entry name" value="AMP-binding"/>
    <property type="match status" value="1"/>
</dbReference>
<dbReference type="GO" id="GO:0016405">
    <property type="term" value="F:CoA-ligase activity"/>
    <property type="evidence" value="ECO:0007669"/>
    <property type="project" value="TreeGrafter"/>
</dbReference>
<evidence type="ECO:0000313" key="3">
    <source>
        <dbReference type="EMBL" id="QQD19191.1"/>
    </source>
</evidence>
<evidence type="ECO:0000259" key="2">
    <source>
        <dbReference type="Pfam" id="PF13193"/>
    </source>
</evidence>
<dbReference type="KEGG" id="snan:I6N98_04870"/>
<dbReference type="EMBL" id="CP066167">
    <property type="protein sequence ID" value="QQD19191.1"/>
    <property type="molecule type" value="Genomic_DNA"/>
</dbReference>
<proteinExistence type="predicted"/>
<dbReference type="Pfam" id="PF13193">
    <property type="entry name" value="AMP-binding_C"/>
    <property type="match status" value="1"/>
</dbReference>
<dbReference type="Gene3D" id="3.30.300.30">
    <property type="match status" value="1"/>
</dbReference>
<organism evidence="3 4">
    <name type="scientific">Spongiibacter nanhainus</name>
    <dbReference type="NCBI Taxonomy" id="2794344"/>
    <lineage>
        <taxon>Bacteria</taxon>
        <taxon>Pseudomonadati</taxon>
        <taxon>Pseudomonadota</taxon>
        <taxon>Gammaproteobacteria</taxon>
        <taxon>Cellvibrionales</taxon>
        <taxon>Spongiibacteraceae</taxon>
        <taxon>Spongiibacter</taxon>
    </lineage>
</organism>
<evidence type="ECO:0000313" key="4">
    <source>
        <dbReference type="Proteomes" id="UP000596063"/>
    </source>
</evidence>
<protein>
    <submittedName>
        <fullName evidence="3">AMP-binding protein</fullName>
    </submittedName>
</protein>
<reference evidence="3 4" key="1">
    <citation type="submission" date="2020-12" db="EMBL/GenBank/DDBJ databases">
        <authorList>
            <person name="Shan Y."/>
        </authorList>
    </citation>
    <scope>NUCLEOTIDE SEQUENCE [LARGE SCALE GENOMIC DNA]</scope>
    <source>
        <strain evidence="4">csc3.9</strain>
    </source>
</reference>
<feature type="domain" description="AMP-binding enzyme C-terminal" evidence="2">
    <location>
        <begin position="410"/>
        <end position="488"/>
    </location>
</feature>
<feature type="domain" description="AMP-dependent synthetase/ligase" evidence="1">
    <location>
        <begin position="5"/>
        <end position="352"/>
    </location>
</feature>
<dbReference type="InterPro" id="IPR025110">
    <property type="entry name" value="AMP-bd_C"/>
</dbReference>
<dbReference type="InterPro" id="IPR042099">
    <property type="entry name" value="ANL_N_sf"/>
</dbReference>
<dbReference type="Proteomes" id="UP000596063">
    <property type="component" value="Chromosome"/>
</dbReference>
<dbReference type="Gene3D" id="3.40.50.12780">
    <property type="entry name" value="N-terminal domain of ligase-like"/>
    <property type="match status" value="1"/>
</dbReference>
<dbReference type="PANTHER" id="PTHR24096:SF323">
    <property type="entry name" value="BLR3536 PROTEIN"/>
    <property type="match status" value="1"/>
</dbReference>
<name>A0A7T4UQZ4_9GAMM</name>
<dbReference type="InterPro" id="IPR045851">
    <property type="entry name" value="AMP-bd_C_sf"/>
</dbReference>
<dbReference type="AlphaFoldDB" id="A0A7T4UQZ4"/>